<dbReference type="Gene3D" id="3.90.79.10">
    <property type="entry name" value="Nucleoside Triphosphate Pyrophosphohydrolase"/>
    <property type="match status" value="1"/>
</dbReference>
<dbReference type="EMBL" id="VFPQ01000001">
    <property type="protein sequence ID" value="TQM75022.1"/>
    <property type="molecule type" value="Genomic_DNA"/>
</dbReference>
<accession>A0A543IWS8</accession>
<protein>
    <recommendedName>
        <fullName evidence="1">Nudix hydrolase domain-containing protein</fullName>
    </recommendedName>
</protein>
<feature type="domain" description="Nudix hydrolase" evidence="1">
    <location>
        <begin position="228"/>
        <end position="382"/>
    </location>
</feature>
<keyword evidence="3" id="KW-1185">Reference proteome</keyword>
<evidence type="ECO:0000259" key="1">
    <source>
        <dbReference type="PROSITE" id="PS51462"/>
    </source>
</evidence>
<dbReference type="SUPFAM" id="SSF55811">
    <property type="entry name" value="Nudix"/>
    <property type="match status" value="1"/>
</dbReference>
<comment type="caution">
    <text evidence="2">The sequence shown here is derived from an EMBL/GenBank/DDBJ whole genome shotgun (WGS) entry which is preliminary data.</text>
</comment>
<dbReference type="InterPro" id="IPR000086">
    <property type="entry name" value="NUDIX_hydrolase_dom"/>
</dbReference>
<dbReference type="PROSITE" id="PS51462">
    <property type="entry name" value="NUDIX"/>
    <property type="match status" value="1"/>
</dbReference>
<evidence type="ECO:0000313" key="3">
    <source>
        <dbReference type="Proteomes" id="UP000319213"/>
    </source>
</evidence>
<organism evidence="2 3">
    <name type="scientific">Thermopolyspora flexuosa</name>
    <dbReference type="NCBI Taxonomy" id="103836"/>
    <lineage>
        <taxon>Bacteria</taxon>
        <taxon>Bacillati</taxon>
        <taxon>Actinomycetota</taxon>
        <taxon>Actinomycetes</taxon>
        <taxon>Streptosporangiales</taxon>
        <taxon>Streptosporangiaceae</taxon>
        <taxon>Thermopolyspora</taxon>
    </lineage>
</organism>
<name>A0A543IWS8_9ACTN</name>
<evidence type="ECO:0000313" key="2">
    <source>
        <dbReference type="EMBL" id="TQM75022.1"/>
    </source>
</evidence>
<dbReference type="OrthoDB" id="9805113at2"/>
<sequence>MRGDVLVVHETEKPPESWAAAVLLTEHPDPSADAPPWQEEAIRLLRDRWAGPGRLVVFAGGRRGFPSAAPEHAEGWASDWRGTALAHSDVVICRSPGGGCPAGVAGWGAGHDSGRIVLRVPARPAAGERPEPGGPEVADAVTAALAHLGTGAERTGVQRQVPLPIWRTDSFQRWYGAQRAAGNTLLAARPVWSLRIGADRRLVFYWALHAVVHVTAEDRVKDNEVVISRPDIATAVLYVPGATIDDTEIVLVREFRTAASTPDGFVHELPGGSSMRTTDPRSLVACEVREETGLHLDPGRFRAHGSRQLTAPMSAHHAHLFSAEITPEELEVIRGLADVPQGVAAESERTWPEIATFRRIRTERLVDWATLGLIVQALTDRGHPLP</sequence>
<dbReference type="Proteomes" id="UP000319213">
    <property type="component" value="Unassembled WGS sequence"/>
</dbReference>
<dbReference type="AlphaFoldDB" id="A0A543IWS8"/>
<dbReference type="InterPro" id="IPR015797">
    <property type="entry name" value="NUDIX_hydrolase-like_dom_sf"/>
</dbReference>
<proteinExistence type="predicted"/>
<dbReference type="RefSeq" id="WP_142259100.1">
    <property type="nucleotide sequence ID" value="NZ_BMPV01000007.1"/>
</dbReference>
<gene>
    <name evidence="2" type="ORF">FHX40_1715</name>
</gene>
<reference evidence="2 3" key="1">
    <citation type="submission" date="2019-06" db="EMBL/GenBank/DDBJ databases">
        <title>Sequencing the genomes of 1000 actinobacteria strains.</title>
        <authorList>
            <person name="Klenk H.-P."/>
        </authorList>
    </citation>
    <scope>NUCLEOTIDE SEQUENCE [LARGE SCALE GENOMIC DNA]</scope>
    <source>
        <strain evidence="2 3">DSM 43186</strain>
    </source>
</reference>